<sequence length="111" mass="11991">MSLCCIHIGTLYRIHKLFGEFNALLRVVPDAYRPALRGGDELIGAAGEERGVKGTCFNVLKVLGSHIEILPFESPVTTCPSPPKHKLNTVFGLSRPSKVATDFTRTPVAGS</sequence>
<dbReference type="RefSeq" id="XP_053583481.1">
    <property type="nucleotide sequence ID" value="XM_053734568.1"/>
</dbReference>
<dbReference type="CTD" id="78777360"/>
<comment type="caution">
    <text evidence="1">The sequence shown here is derived from an EMBL/GenBank/DDBJ whole genome shotgun (WGS) entry which is preliminary data.</text>
</comment>
<proteinExistence type="predicted"/>
<accession>A0A6A5GL03</accession>
<gene>
    <name evidence="1" type="ORF">GCK72_021913</name>
</gene>
<dbReference type="KEGG" id="crq:GCK72_021913"/>
<reference evidence="1 2" key="1">
    <citation type="submission" date="2019-12" db="EMBL/GenBank/DDBJ databases">
        <title>Chromosome-level assembly of the Caenorhabditis remanei genome.</title>
        <authorList>
            <person name="Teterina A.A."/>
            <person name="Willis J.H."/>
            <person name="Phillips P.C."/>
        </authorList>
    </citation>
    <scope>NUCLEOTIDE SEQUENCE [LARGE SCALE GENOMIC DNA]</scope>
    <source>
        <strain evidence="1 2">PX506</strain>
        <tissue evidence="1">Whole organism</tissue>
    </source>
</reference>
<evidence type="ECO:0000313" key="1">
    <source>
        <dbReference type="EMBL" id="KAF1755344.1"/>
    </source>
</evidence>
<dbReference type="GeneID" id="78777360"/>
<dbReference type="Proteomes" id="UP000483820">
    <property type="component" value="Chromosome V"/>
</dbReference>
<protein>
    <submittedName>
        <fullName evidence="1">Uncharacterized protein</fullName>
    </submittedName>
</protein>
<evidence type="ECO:0000313" key="2">
    <source>
        <dbReference type="Proteomes" id="UP000483820"/>
    </source>
</evidence>
<dbReference type="AlphaFoldDB" id="A0A6A5GL03"/>
<name>A0A6A5GL03_CAERE</name>
<organism evidence="1 2">
    <name type="scientific">Caenorhabditis remanei</name>
    <name type="common">Caenorhabditis vulgaris</name>
    <dbReference type="NCBI Taxonomy" id="31234"/>
    <lineage>
        <taxon>Eukaryota</taxon>
        <taxon>Metazoa</taxon>
        <taxon>Ecdysozoa</taxon>
        <taxon>Nematoda</taxon>
        <taxon>Chromadorea</taxon>
        <taxon>Rhabditida</taxon>
        <taxon>Rhabditina</taxon>
        <taxon>Rhabditomorpha</taxon>
        <taxon>Rhabditoidea</taxon>
        <taxon>Rhabditidae</taxon>
        <taxon>Peloderinae</taxon>
        <taxon>Caenorhabditis</taxon>
    </lineage>
</organism>
<dbReference type="EMBL" id="WUAV01000005">
    <property type="protein sequence ID" value="KAF1755344.1"/>
    <property type="molecule type" value="Genomic_DNA"/>
</dbReference>